<feature type="domain" description="HTH-like" evidence="1">
    <location>
        <begin position="43"/>
        <end position="98"/>
    </location>
</feature>
<evidence type="ECO:0000313" key="2">
    <source>
        <dbReference type="EMBL" id="RZD15993.1"/>
    </source>
</evidence>
<comment type="caution">
    <text evidence="2">The sequence shown here is derived from an EMBL/GenBank/DDBJ whole genome shotgun (WGS) entry which is preliminary data.</text>
</comment>
<accession>A0A519BFF0</accession>
<gene>
    <name evidence="2" type="ORF">EVJ46_07285</name>
</gene>
<dbReference type="InterPro" id="IPR050900">
    <property type="entry name" value="Transposase_IS3/IS150/IS904"/>
</dbReference>
<dbReference type="Pfam" id="PF13276">
    <property type="entry name" value="HTH_21"/>
    <property type="match status" value="1"/>
</dbReference>
<dbReference type="Proteomes" id="UP000316562">
    <property type="component" value="Unassembled WGS sequence"/>
</dbReference>
<dbReference type="InterPro" id="IPR012337">
    <property type="entry name" value="RNaseH-like_sf"/>
</dbReference>
<proteinExistence type="predicted"/>
<dbReference type="SUPFAM" id="SSF53098">
    <property type="entry name" value="Ribonuclease H-like"/>
    <property type="match status" value="1"/>
</dbReference>
<name>A0A519BFF0_ACIG2</name>
<dbReference type="PANTHER" id="PTHR46889:SF4">
    <property type="entry name" value="TRANSPOSASE INSO FOR INSERTION SEQUENCE ELEMENT IS911B-RELATED"/>
    <property type="match status" value="1"/>
</dbReference>
<organism evidence="2 3">
    <name type="scientific">Acididesulfobacter guangdongensis</name>
    <dbReference type="NCBI Taxonomy" id="2597225"/>
    <lineage>
        <taxon>Bacteria</taxon>
        <taxon>Deltaproteobacteria</taxon>
        <taxon>Candidatus Acidulodesulfobacterales</taxon>
        <taxon>Candidatus Acididesulfobacter</taxon>
    </lineage>
</organism>
<protein>
    <recommendedName>
        <fullName evidence="1">HTH-like domain-containing protein</fullName>
    </recommendedName>
</protein>
<evidence type="ECO:0000259" key="1">
    <source>
        <dbReference type="Pfam" id="PF13276"/>
    </source>
</evidence>
<dbReference type="EMBL" id="SGBC01000003">
    <property type="protein sequence ID" value="RZD15993.1"/>
    <property type="molecule type" value="Genomic_DNA"/>
</dbReference>
<dbReference type="PANTHER" id="PTHR46889">
    <property type="entry name" value="TRANSPOSASE INSF FOR INSERTION SEQUENCE IS3B-RELATED"/>
    <property type="match status" value="1"/>
</dbReference>
<dbReference type="InterPro" id="IPR025948">
    <property type="entry name" value="HTH-like_dom"/>
</dbReference>
<reference evidence="2 3" key="1">
    <citation type="journal article" date="2019" name="ISME J.">
        <title>Insights into ecological role of a new deltaproteobacterial order Candidatus Acidulodesulfobacterales by metagenomics and metatranscriptomics.</title>
        <authorList>
            <person name="Tan S."/>
            <person name="Liu J."/>
            <person name="Fang Y."/>
            <person name="Hedlund B.P."/>
            <person name="Lian Z.H."/>
            <person name="Huang L.Y."/>
            <person name="Li J.T."/>
            <person name="Huang L.N."/>
            <person name="Li W.J."/>
            <person name="Jiang H.C."/>
            <person name="Dong H.L."/>
            <person name="Shu W.S."/>
        </authorList>
    </citation>
    <scope>NUCLEOTIDE SEQUENCE [LARGE SCALE GENOMIC DNA]</scope>
    <source>
        <strain evidence="2">AP2</strain>
    </source>
</reference>
<dbReference type="AlphaFoldDB" id="A0A519BFF0"/>
<evidence type="ECO:0000313" key="3">
    <source>
        <dbReference type="Proteomes" id="UP000316562"/>
    </source>
</evidence>
<sequence>MPFGCRTRHKRHAFIPLSITRQCQLLQLNRTTIYYEHTERFLNQIILNRLDEIYTEFPYYGYRRMYHTLIEEGKDVNPKQILSYMKIPGIKALYPAKKKNTSMPNANHEKYPYLLKGRKVTKPNQVWASDITYIRLNHGFVYLLSGTVIDLYTRSTQYYVMEPISYYGRKAYYECIK</sequence>